<accession>A0A250FQV3</accession>
<dbReference type="SUPFAM" id="SSF54862">
    <property type="entry name" value="4Fe-4S ferredoxins"/>
    <property type="match status" value="1"/>
</dbReference>
<keyword evidence="2" id="KW-0408">Iron</keyword>
<name>A0A250FQV3_9FLAO</name>
<dbReference type="Proteomes" id="UP000217250">
    <property type="component" value="Chromosome"/>
</dbReference>
<sequence>MAIIITDDCINCGACEPECPNNAIYEGADDWRYSDGTKLRGNIILPSGKHANADEVQKPISDDYYYIVPDKCTECVGFHEEPQCAAVCPVDCCIPDENCKETQEQLMQKHDFMHNGE</sequence>
<reference evidence="5" key="1">
    <citation type="journal article" date="2017" name="Genome Announc.">
        <title>Twelve Complete Reference Genomes of Clinical Isolates in the Capnocytophaga Genus.</title>
        <authorList>
            <person name="Villarma A."/>
            <person name="Gulvik C.A."/>
            <person name="Rowe L.A."/>
            <person name="Sheth M."/>
            <person name="Juieng P."/>
            <person name="Nicholson A.C."/>
            <person name="Loparev V.N."/>
            <person name="McQuiston J.R."/>
        </authorList>
    </citation>
    <scope>NUCLEOTIDE SEQUENCE</scope>
    <source>
        <strain evidence="5">H1496</strain>
    </source>
</reference>
<dbReference type="EMBL" id="CP022386">
    <property type="protein sequence ID" value="ATA86406.1"/>
    <property type="molecule type" value="Genomic_DNA"/>
</dbReference>
<reference evidence="6 8" key="3">
    <citation type="submission" date="2023-12" db="EMBL/GenBank/DDBJ databases">
        <title>Genomic sequences of Capnocytophaga and Parvimonas strains.</title>
        <authorList>
            <person name="Watt R.M."/>
            <person name="Wang M."/>
            <person name="Yang T."/>
            <person name="Tong W.M."/>
        </authorList>
    </citation>
    <scope>NUCLEOTIDE SEQUENCE [LARGE SCALE GENOMIC DNA]</scope>
    <source>
        <strain evidence="6 8">CCUG 13156</strain>
    </source>
</reference>
<dbReference type="AlphaFoldDB" id="A0A250FQV3"/>
<dbReference type="PROSITE" id="PS51379">
    <property type="entry name" value="4FE4S_FER_2"/>
    <property type="match status" value="2"/>
</dbReference>
<protein>
    <submittedName>
        <fullName evidence="6">4Fe-4S dicluster domain-containing protein</fullName>
    </submittedName>
    <submittedName>
        <fullName evidence="5">Ferredoxin</fullName>
    </submittedName>
</protein>
<dbReference type="Proteomes" id="UP001324270">
    <property type="component" value="Unassembled WGS sequence"/>
</dbReference>
<evidence type="ECO:0000313" key="7">
    <source>
        <dbReference type="Proteomes" id="UP000217250"/>
    </source>
</evidence>
<reference evidence="7" key="2">
    <citation type="submission" date="2017-06" db="EMBL/GenBank/DDBJ databases">
        <title>Capnocytophaga spp. assemblies.</title>
        <authorList>
            <person name="Gulvik C.A."/>
        </authorList>
    </citation>
    <scope>NUCLEOTIDE SEQUENCE [LARGE SCALE GENOMIC DNA]</scope>
    <source>
        <strain evidence="7">H1496</strain>
    </source>
</reference>
<dbReference type="OMA" id="VDCCVDD"/>
<evidence type="ECO:0000313" key="5">
    <source>
        <dbReference type="EMBL" id="ATA86406.1"/>
    </source>
</evidence>
<dbReference type="PROSITE" id="PS00198">
    <property type="entry name" value="4FE4S_FER_1"/>
    <property type="match status" value="1"/>
</dbReference>
<dbReference type="InterPro" id="IPR017896">
    <property type="entry name" value="4Fe4S_Fe-S-bd"/>
</dbReference>
<dbReference type="Pfam" id="PF00037">
    <property type="entry name" value="Fer4"/>
    <property type="match status" value="1"/>
</dbReference>
<feature type="domain" description="4Fe-4S ferredoxin-type" evidence="4">
    <location>
        <begin position="1"/>
        <end position="29"/>
    </location>
</feature>
<evidence type="ECO:0000313" key="8">
    <source>
        <dbReference type="Proteomes" id="UP001324270"/>
    </source>
</evidence>
<dbReference type="InterPro" id="IPR017900">
    <property type="entry name" value="4Fe4S_Fe_S_CS"/>
</dbReference>
<dbReference type="EMBL" id="JAYKBV010000012">
    <property type="protein sequence ID" value="MEB3040898.1"/>
    <property type="molecule type" value="Genomic_DNA"/>
</dbReference>
<dbReference type="Gene3D" id="3.30.70.20">
    <property type="match status" value="1"/>
</dbReference>
<proteinExistence type="predicted"/>
<keyword evidence="3" id="KW-0411">Iron-sulfur</keyword>
<keyword evidence="8" id="KW-1185">Reference proteome</keyword>
<dbReference type="GO" id="GO:0051536">
    <property type="term" value="F:iron-sulfur cluster binding"/>
    <property type="evidence" value="ECO:0007669"/>
    <property type="project" value="UniProtKB-KW"/>
</dbReference>
<feature type="domain" description="4Fe-4S ferredoxin-type" evidence="4">
    <location>
        <begin position="63"/>
        <end position="98"/>
    </location>
</feature>
<dbReference type="GeneID" id="84807735"/>
<dbReference type="OrthoDB" id="9803397at2"/>
<evidence type="ECO:0000256" key="2">
    <source>
        <dbReference type="ARBA" id="ARBA00023004"/>
    </source>
</evidence>
<dbReference type="GO" id="GO:0046872">
    <property type="term" value="F:metal ion binding"/>
    <property type="evidence" value="ECO:0007669"/>
    <property type="project" value="UniProtKB-KW"/>
</dbReference>
<evidence type="ECO:0000259" key="4">
    <source>
        <dbReference type="PROSITE" id="PS51379"/>
    </source>
</evidence>
<dbReference type="RefSeq" id="WP_002670062.1">
    <property type="nucleotide sequence ID" value="NZ_CAJPPZ010000013.1"/>
</dbReference>
<gene>
    <name evidence="5" type="ORF">CGC50_04050</name>
    <name evidence="6" type="ORF">VJJ49_09400</name>
</gene>
<evidence type="ECO:0000256" key="3">
    <source>
        <dbReference type="ARBA" id="ARBA00023014"/>
    </source>
</evidence>
<organism evidence="5 7">
    <name type="scientific">Capnocytophaga gingivalis</name>
    <dbReference type="NCBI Taxonomy" id="1017"/>
    <lineage>
        <taxon>Bacteria</taxon>
        <taxon>Pseudomonadati</taxon>
        <taxon>Bacteroidota</taxon>
        <taxon>Flavobacteriia</taxon>
        <taxon>Flavobacteriales</taxon>
        <taxon>Flavobacteriaceae</taxon>
        <taxon>Capnocytophaga</taxon>
    </lineage>
</organism>
<dbReference type="KEGG" id="cgh:CGC50_04050"/>
<keyword evidence="1" id="KW-0479">Metal-binding</keyword>
<evidence type="ECO:0000313" key="6">
    <source>
        <dbReference type="EMBL" id="MEB3040898.1"/>
    </source>
</evidence>
<evidence type="ECO:0000256" key="1">
    <source>
        <dbReference type="ARBA" id="ARBA00022723"/>
    </source>
</evidence>